<dbReference type="SMART" id="SM00906">
    <property type="entry name" value="Fungal_trans"/>
    <property type="match status" value="1"/>
</dbReference>
<organism evidence="8 9">
    <name type="scientific">Neohortaea acidophila</name>
    <dbReference type="NCBI Taxonomy" id="245834"/>
    <lineage>
        <taxon>Eukaryota</taxon>
        <taxon>Fungi</taxon>
        <taxon>Dikarya</taxon>
        <taxon>Ascomycota</taxon>
        <taxon>Pezizomycotina</taxon>
        <taxon>Dothideomycetes</taxon>
        <taxon>Dothideomycetidae</taxon>
        <taxon>Mycosphaerellales</taxon>
        <taxon>Teratosphaeriaceae</taxon>
        <taxon>Neohortaea</taxon>
    </lineage>
</organism>
<name>A0A6A6PVI1_9PEZI</name>
<dbReference type="CDD" id="cd00067">
    <property type="entry name" value="GAL4"/>
    <property type="match status" value="1"/>
</dbReference>
<dbReference type="GO" id="GO:0000978">
    <property type="term" value="F:RNA polymerase II cis-regulatory region sequence-specific DNA binding"/>
    <property type="evidence" value="ECO:0007669"/>
    <property type="project" value="TreeGrafter"/>
</dbReference>
<dbReference type="PANTHER" id="PTHR47424:SF3">
    <property type="entry name" value="REGULATORY PROTEIN GAL4"/>
    <property type="match status" value="1"/>
</dbReference>
<dbReference type="CDD" id="cd12148">
    <property type="entry name" value="fungal_TF_MHR"/>
    <property type="match status" value="1"/>
</dbReference>
<dbReference type="EMBL" id="MU001634">
    <property type="protein sequence ID" value="KAF2483975.1"/>
    <property type="molecule type" value="Genomic_DNA"/>
</dbReference>
<evidence type="ECO:0000256" key="4">
    <source>
        <dbReference type="ARBA" id="ARBA00023163"/>
    </source>
</evidence>
<dbReference type="GO" id="GO:0008270">
    <property type="term" value="F:zinc ion binding"/>
    <property type="evidence" value="ECO:0007669"/>
    <property type="project" value="InterPro"/>
</dbReference>
<feature type="compositionally biased region" description="Polar residues" evidence="6">
    <location>
        <begin position="166"/>
        <end position="183"/>
    </location>
</feature>
<dbReference type="Pfam" id="PF04082">
    <property type="entry name" value="Fungal_trans"/>
    <property type="match status" value="1"/>
</dbReference>
<evidence type="ECO:0000256" key="6">
    <source>
        <dbReference type="SAM" id="MobiDB-lite"/>
    </source>
</evidence>
<protein>
    <submittedName>
        <fullName evidence="8">Fungal-specific transcription factor domain-containing protein</fullName>
    </submittedName>
</protein>
<dbReference type="PROSITE" id="PS00463">
    <property type="entry name" value="ZN2_CY6_FUNGAL_1"/>
    <property type="match status" value="1"/>
</dbReference>
<gene>
    <name evidence="8" type="ORF">BDY17DRAFT_294721</name>
</gene>
<evidence type="ECO:0000256" key="5">
    <source>
        <dbReference type="ARBA" id="ARBA00023242"/>
    </source>
</evidence>
<dbReference type="InterPro" id="IPR001138">
    <property type="entry name" value="Zn2Cys6_DnaBD"/>
</dbReference>
<keyword evidence="3" id="KW-0238">DNA-binding</keyword>
<dbReference type="Pfam" id="PF00172">
    <property type="entry name" value="Zn_clus"/>
    <property type="match status" value="1"/>
</dbReference>
<dbReference type="InterPro" id="IPR007219">
    <property type="entry name" value="XnlR_reg_dom"/>
</dbReference>
<dbReference type="PROSITE" id="PS50048">
    <property type="entry name" value="ZN2_CY6_FUNGAL_2"/>
    <property type="match status" value="1"/>
</dbReference>
<keyword evidence="9" id="KW-1185">Reference proteome</keyword>
<feature type="compositionally biased region" description="Polar residues" evidence="6">
    <location>
        <begin position="112"/>
        <end position="133"/>
    </location>
</feature>
<dbReference type="PANTHER" id="PTHR47424">
    <property type="entry name" value="REGULATORY PROTEIN GAL4"/>
    <property type="match status" value="1"/>
</dbReference>
<dbReference type="GO" id="GO:0006351">
    <property type="term" value="P:DNA-templated transcription"/>
    <property type="evidence" value="ECO:0007669"/>
    <property type="project" value="InterPro"/>
</dbReference>
<dbReference type="OrthoDB" id="424974at2759"/>
<dbReference type="GO" id="GO:0005634">
    <property type="term" value="C:nucleus"/>
    <property type="evidence" value="ECO:0007669"/>
    <property type="project" value="TreeGrafter"/>
</dbReference>
<dbReference type="GeneID" id="54474189"/>
<sequence>MSIPTSATATERHPPPELPAVAVAPLRNPTGGESARKRQKISHACELCRERKTRCDGRRPICVACEKRGDAQHCYFVAFRRRRLNSTAVDPRGPRSNDDVPQTPGEQAPSLRDSTVVHSAPTNTATPPWSEAQSDGLATLAGSRDAALYGPSSTVAFLRHVIHNGSRSQPCTPSQRPSLSQGNGDDGARVDDMYAELDSVPVLPARRHANDFVRCYWEFIHPTFPILHRPTFMKDFELCFHDSVNSPMDDPIFNATLNLVCALGSKFSELVPPQQRNAVADDFYQKSRKADRMSVLDSTSESMVQLLLLSGVYLQSTQHANRCWNVVGLAIRLAQSIGLHREQAGARAESQLVREMRRRIWHVCVSLDRLLAMTFGRPPMVSNNSRVPLPAVVDDEYLQDQGEGHQPADEPSQLGMFVSSCQLFELLQEVLRLLLENDTPMTSETHNRNHGLLMSILDLNNRLDQFSTRIPLYLQFSEDTSPGPSVVDGHVQLQRRVLQCRFLLTRLLLLRPLLLSVSKYPAPSSEQRDGNAEQPTLHSDVVRACCNLCLRTAFRLINVVYTNIGTLYRSSGWHAVYFTFSAAIVLLASLKCGLADSGVDESEFEECWKRCIAILDHYDSQIQSASQAILVLGALREQIEKHKAPTNNGDVRPILDGNDGARGMMDPAAPSLMHQATNNVTEQPTDVPPLEHHISLLSEASDPFDFNSLNDAWFGQHLMNLDWLEGSQTWDYGENMPFIAS</sequence>
<keyword evidence="1" id="KW-0479">Metal-binding</keyword>
<evidence type="ECO:0000313" key="8">
    <source>
        <dbReference type="EMBL" id="KAF2483975.1"/>
    </source>
</evidence>
<evidence type="ECO:0000259" key="7">
    <source>
        <dbReference type="PROSITE" id="PS50048"/>
    </source>
</evidence>
<keyword evidence="2" id="KW-0805">Transcription regulation</keyword>
<reference evidence="8" key="1">
    <citation type="journal article" date="2020" name="Stud. Mycol.">
        <title>101 Dothideomycetes genomes: a test case for predicting lifestyles and emergence of pathogens.</title>
        <authorList>
            <person name="Haridas S."/>
            <person name="Albert R."/>
            <person name="Binder M."/>
            <person name="Bloem J."/>
            <person name="Labutti K."/>
            <person name="Salamov A."/>
            <person name="Andreopoulos B."/>
            <person name="Baker S."/>
            <person name="Barry K."/>
            <person name="Bills G."/>
            <person name="Bluhm B."/>
            <person name="Cannon C."/>
            <person name="Castanera R."/>
            <person name="Culley D."/>
            <person name="Daum C."/>
            <person name="Ezra D."/>
            <person name="Gonzalez J."/>
            <person name="Henrissat B."/>
            <person name="Kuo A."/>
            <person name="Liang C."/>
            <person name="Lipzen A."/>
            <person name="Lutzoni F."/>
            <person name="Magnuson J."/>
            <person name="Mondo S."/>
            <person name="Nolan M."/>
            <person name="Ohm R."/>
            <person name="Pangilinan J."/>
            <person name="Park H.-J."/>
            <person name="Ramirez L."/>
            <person name="Alfaro M."/>
            <person name="Sun H."/>
            <person name="Tritt A."/>
            <person name="Yoshinaga Y."/>
            <person name="Zwiers L.-H."/>
            <person name="Turgeon B."/>
            <person name="Goodwin S."/>
            <person name="Spatafora J."/>
            <person name="Crous P."/>
            <person name="Grigoriev I."/>
        </authorList>
    </citation>
    <scope>NUCLEOTIDE SEQUENCE</scope>
    <source>
        <strain evidence="8">CBS 113389</strain>
    </source>
</reference>
<dbReference type="AlphaFoldDB" id="A0A6A6PVI1"/>
<evidence type="ECO:0000256" key="3">
    <source>
        <dbReference type="ARBA" id="ARBA00023125"/>
    </source>
</evidence>
<dbReference type="Gene3D" id="4.10.240.10">
    <property type="entry name" value="Zn(2)-C6 fungal-type DNA-binding domain"/>
    <property type="match status" value="1"/>
</dbReference>
<dbReference type="RefSeq" id="XP_033590545.1">
    <property type="nucleotide sequence ID" value="XM_033733187.1"/>
</dbReference>
<evidence type="ECO:0000256" key="1">
    <source>
        <dbReference type="ARBA" id="ARBA00022723"/>
    </source>
</evidence>
<dbReference type="GO" id="GO:0000981">
    <property type="term" value="F:DNA-binding transcription factor activity, RNA polymerase II-specific"/>
    <property type="evidence" value="ECO:0007669"/>
    <property type="project" value="InterPro"/>
</dbReference>
<dbReference type="InterPro" id="IPR036864">
    <property type="entry name" value="Zn2-C6_fun-type_DNA-bd_sf"/>
</dbReference>
<dbReference type="InterPro" id="IPR051127">
    <property type="entry name" value="Fungal_SecMet_Regulators"/>
</dbReference>
<proteinExistence type="predicted"/>
<dbReference type="SMART" id="SM00066">
    <property type="entry name" value="GAL4"/>
    <property type="match status" value="1"/>
</dbReference>
<evidence type="ECO:0000256" key="2">
    <source>
        <dbReference type="ARBA" id="ARBA00023015"/>
    </source>
</evidence>
<feature type="region of interest" description="Disordered" evidence="6">
    <location>
        <begin position="166"/>
        <end position="189"/>
    </location>
</feature>
<keyword evidence="4" id="KW-0804">Transcription</keyword>
<feature type="region of interest" description="Disordered" evidence="6">
    <location>
        <begin position="87"/>
        <end position="133"/>
    </location>
</feature>
<dbReference type="GO" id="GO:0000435">
    <property type="term" value="P:positive regulation of transcription from RNA polymerase II promoter by galactose"/>
    <property type="evidence" value="ECO:0007669"/>
    <property type="project" value="TreeGrafter"/>
</dbReference>
<evidence type="ECO:0000313" key="9">
    <source>
        <dbReference type="Proteomes" id="UP000799767"/>
    </source>
</evidence>
<keyword evidence="5" id="KW-0539">Nucleus</keyword>
<feature type="region of interest" description="Disordered" evidence="6">
    <location>
        <begin position="1"/>
        <end position="39"/>
    </location>
</feature>
<dbReference type="SUPFAM" id="SSF57701">
    <property type="entry name" value="Zn2/Cys6 DNA-binding domain"/>
    <property type="match status" value="1"/>
</dbReference>
<feature type="domain" description="Zn(2)-C6 fungal-type" evidence="7">
    <location>
        <begin position="44"/>
        <end position="76"/>
    </location>
</feature>
<dbReference type="Proteomes" id="UP000799767">
    <property type="component" value="Unassembled WGS sequence"/>
</dbReference>
<accession>A0A6A6PVI1</accession>